<evidence type="ECO:0000256" key="6">
    <source>
        <dbReference type="ARBA" id="ARBA00047615"/>
    </source>
</evidence>
<organism evidence="9 10">
    <name type="scientific">candidate division TA06 bacterium</name>
    <dbReference type="NCBI Taxonomy" id="2250710"/>
    <lineage>
        <taxon>Bacteria</taxon>
        <taxon>Bacteria division TA06</taxon>
    </lineage>
</organism>
<evidence type="ECO:0000256" key="1">
    <source>
        <dbReference type="ARBA" id="ARBA00012906"/>
    </source>
</evidence>
<keyword evidence="2" id="KW-0808">Transferase</keyword>
<evidence type="ECO:0000256" key="4">
    <source>
        <dbReference type="ARBA" id="ARBA00022777"/>
    </source>
</evidence>
<dbReference type="InterPro" id="IPR027417">
    <property type="entry name" value="P-loop_NTPase"/>
</dbReference>
<sequence length="106" mass="12484">MQEVICEGRDIVTVVFANDDLKIFMTADMKERVRRRQRDLLTLNINKELDEIERDLAKRDHLDSSREISPLKRAENAVLIDTTFMTFKEQVNFIKELILAKNEGKF</sequence>
<comment type="catalytic activity">
    <reaction evidence="7">
        <text>CMP + ATP = CDP + ADP</text>
        <dbReference type="Rhea" id="RHEA:11600"/>
        <dbReference type="ChEBI" id="CHEBI:30616"/>
        <dbReference type="ChEBI" id="CHEBI:58069"/>
        <dbReference type="ChEBI" id="CHEBI:60377"/>
        <dbReference type="ChEBI" id="CHEBI:456216"/>
        <dbReference type="EC" id="2.7.4.25"/>
    </reaction>
</comment>
<evidence type="ECO:0000256" key="5">
    <source>
        <dbReference type="ARBA" id="ARBA00022840"/>
    </source>
</evidence>
<accession>A0A660SAD7</accession>
<keyword evidence="3" id="KW-0547">Nucleotide-binding</keyword>
<feature type="domain" description="Cytidylate kinase" evidence="8">
    <location>
        <begin position="2"/>
        <end position="97"/>
    </location>
</feature>
<proteinExistence type="predicted"/>
<gene>
    <name evidence="9" type="ORF">DRP44_03610</name>
</gene>
<keyword evidence="5" id="KW-0067">ATP-binding</keyword>
<evidence type="ECO:0000313" key="9">
    <source>
        <dbReference type="EMBL" id="RKX66652.1"/>
    </source>
</evidence>
<evidence type="ECO:0000259" key="8">
    <source>
        <dbReference type="Pfam" id="PF02224"/>
    </source>
</evidence>
<comment type="caution">
    <text evidence="9">The sequence shown here is derived from an EMBL/GenBank/DDBJ whole genome shotgun (WGS) entry which is preliminary data.</text>
</comment>
<dbReference type="GO" id="GO:0036431">
    <property type="term" value="F:dCMP kinase activity"/>
    <property type="evidence" value="ECO:0007669"/>
    <property type="project" value="InterPro"/>
</dbReference>
<dbReference type="Proteomes" id="UP000282321">
    <property type="component" value="Unassembled WGS sequence"/>
</dbReference>
<dbReference type="SUPFAM" id="SSF52540">
    <property type="entry name" value="P-loop containing nucleoside triphosphate hydrolases"/>
    <property type="match status" value="1"/>
</dbReference>
<comment type="catalytic activity">
    <reaction evidence="6">
        <text>dCMP + ATP = dCDP + ADP</text>
        <dbReference type="Rhea" id="RHEA:25094"/>
        <dbReference type="ChEBI" id="CHEBI:30616"/>
        <dbReference type="ChEBI" id="CHEBI:57566"/>
        <dbReference type="ChEBI" id="CHEBI:58593"/>
        <dbReference type="ChEBI" id="CHEBI:456216"/>
        <dbReference type="EC" id="2.7.4.25"/>
    </reaction>
</comment>
<dbReference type="GO" id="GO:0005524">
    <property type="term" value="F:ATP binding"/>
    <property type="evidence" value="ECO:0007669"/>
    <property type="project" value="UniProtKB-KW"/>
</dbReference>
<dbReference type="EC" id="2.7.4.25" evidence="1"/>
<dbReference type="InterPro" id="IPR011994">
    <property type="entry name" value="Cytidylate_kinase_dom"/>
</dbReference>
<evidence type="ECO:0000256" key="2">
    <source>
        <dbReference type="ARBA" id="ARBA00022679"/>
    </source>
</evidence>
<dbReference type="EMBL" id="QNBC01000036">
    <property type="protein sequence ID" value="RKX66652.1"/>
    <property type="molecule type" value="Genomic_DNA"/>
</dbReference>
<dbReference type="AlphaFoldDB" id="A0A660SAD7"/>
<dbReference type="Pfam" id="PF02224">
    <property type="entry name" value="Cytidylate_kin"/>
    <property type="match status" value="1"/>
</dbReference>
<dbReference type="GO" id="GO:0036430">
    <property type="term" value="F:CMP kinase activity"/>
    <property type="evidence" value="ECO:0007669"/>
    <property type="project" value="RHEA"/>
</dbReference>
<reference evidence="9 10" key="1">
    <citation type="submission" date="2018-06" db="EMBL/GenBank/DDBJ databases">
        <title>Extensive metabolic versatility and redundancy in microbially diverse, dynamic hydrothermal sediments.</title>
        <authorList>
            <person name="Dombrowski N."/>
            <person name="Teske A."/>
            <person name="Baker B.J."/>
        </authorList>
    </citation>
    <scope>NUCLEOTIDE SEQUENCE [LARGE SCALE GENOMIC DNA]</scope>
    <source>
        <strain evidence="9">B35_G9</strain>
    </source>
</reference>
<protein>
    <recommendedName>
        <fullName evidence="1">(d)CMP kinase</fullName>
        <ecNumber evidence="1">2.7.4.25</ecNumber>
    </recommendedName>
</protein>
<keyword evidence="4" id="KW-0418">Kinase</keyword>
<name>A0A660SAD7_UNCT6</name>
<evidence type="ECO:0000256" key="3">
    <source>
        <dbReference type="ARBA" id="ARBA00022741"/>
    </source>
</evidence>
<dbReference type="Gene3D" id="3.40.50.300">
    <property type="entry name" value="P-loop containing nucleotide triphosphate hydrolases"/>
    <property type="match status" value="1"/>
</dbReference>
<dbReference type="CDD" id="cd02020">
    <property type="entry name" value="CMPK"/>
    <property type="match status" value="1"/>
</dbReference>
<evidence type="ECO:0000313" key="10">
    <source>
        <dbReference type="Proteomes" id="UP000282321"/>
    </source>
</evidence>
<evidence type="ECO:0000256" key="7">
    <source>
        <dbReference type="ARBA" id="ARBA00048478"/>
    </source>
</evidence>